<organism evidence="3">
    <name type="scientific">Oppiella nova</name>
    <dbReference type="NCBI Taxonomy" id="334625"/>
    <lineage>
        <taxon>Eukaryota</taxon>
        <taxon>Metazoa</taxon>
        <taxon>Ecdysozoa</taxon>
        <taxon>Arthropoda</taxon>
        <taxon>Chelicerata</taxon>
        <taxon>Arachnida</taxon>
        <taxon>Acari</taxon>
        <taxon>Acariformes</taxon>
        <taxon>Sarcoptiformes</taxon>
        <taxon>Oribatida</taxon>
        <taxon>Brachypylina</taxon>
        <taxon>Oppioidea</taxon>
        <taxon>Oppiidae</taxon>
        <taxon>Oppiella</taxon>
    </lineage>
</organism>
<dbReference type="AlphaFoldDB" id="A0A7R9R1S6"/>
<accession>A0A7R9R1S6</accession>
<dbReference type="OrthoDB" id="6513030at2759"/>
<dbReference type="Gene3D" id="3.40.390.10">
    <property type="entry name" value="Collagenase (Catalytic Domain)"/>
    <property type="match status" value="1"/>
</dbReference>
<sequence>VSDNSVHNNNNNVNDKQWVNIANNVCLTKACVVEAAKLLETIDDSISPCDDFFQYSCGKWIASKRLPEHKSIINRFSDLSDDLNDKLRNLIVNTNVETETREFIKNAKNYYDSCFNTS</sequence>
<evidence type="ECO:0000313" key="4">
    <source>
        <dbReference type="Proteomes" id="UP000728032"/>
    </source>
</evidence>
<dbReference type="InterPro" id="IPR008753">
    <property type="entry name" value="Peptidase_M13_N"/>
</dbReference>
<gene>
    <name evidence="3" type="ORF">ONB1V03_LOCUS21948</name>
</gene>
<dbReference type="InterPro" id="IPR024079">
    <property type="entry name" value="MetalloPept_cat_dom_sf"/>
</dbReference>
<evidence type="ECO:0000313" key="3">
    <source>
        <dbReference type="EMBL" id="CAD7665391.1"/>
    </source>
</evidence>
<feature type="non-terminal residue" evidence="3">
    <location>
        <position position="1"/>
    </location>
</feature>
<dbReference type="PANTHER" id="PTHR11733">
    <property type="entry name" value="ZINC METALLOPROTEASE FAMILY M13 NEPRILYSIN-RELATED"/>
    <property type="match status" value="1"/>
</dbReference>
<dbReference type="GO" id="GO:0004222">
    <property type="term" value="F:metalloendopeptidase activity"/>
    <property type="evidence" value="ECO:0007669"/>
    <property type="project" value="InterPro"/>
</dbReference>
<dbReference type="PROSITE" id="PS51885">
    <property type="entry name" value="NEPRILYSIN"/>
    <property type="match status" value="1"/>
</dbReference>
<proteinExistence type="inferred from homology"/>
<dbReference type="InterPro" id="IPR000718">
    <property type="entry name" value="Peptidase_M13"/>
</dbReference>
<dbReference type="GO" id="GO:0005886">
    <property type="term" value="C:plasma membrane"/>
    <property type="evidence" value="ECO:0007669"/>
    <property type="project" value="TreeGrafter"/>
</dbReference>
<name>A0A7R9R1S6_9ACAR</name>
<dbReference type="Pfam" id="PF05649">
    <property type="entry name" value="Peptidase_M13_N"/>
    <property type="match status" value="1"/>
</dbReference>
<reference evidence="3" key="1">
    <citation type="submission" date="2020-11" db="EMBL/GenBank/DDBJ databases">
        <authorList>
            <person name="Tran Van P."/>
        </authorList>
    </citation>
    <scope>NUCLEOTIDE SEQUENCE</scope>
</reference>
<dbReference type="Proteomes" id="UP000728032">
    <property type="component" value="Unassembled WGS sequence"/>
</dbReference>
<keyword evidence="4" id="KW-1185">Reference proteome</keyword>
<dbReference type="GO" id="GO:0016485">
    <property type="term" value="P:protein processing"/>
    <property type="evidence" value="ECO:0007669"/>
    <property type="project" value="TreeGrafter"/>
</dbReference>
<comment type="similarity">
    <text evidence="1">Belongs to the peptidase M13 family.</text>
</comment>
<evidence type="ECO:0000259" key="2">
    <source>
        <dbReference type="Pfam" id="PF05649"/>
    </source>
</evidence>
<evidence type="ECO:0000256" key="1">
    <source>
        <dbReference type="ARBA" id="ARBA00007357"/>
    </source>
</evidence>
<dbReference type="PANTHER" id="PTHR11733:SF167">
    <property type="entry name" value="FI17812P1-RELATED"/>
    <property type="match status" value="1"/>
</dbReference>
<dbReference type="EMBL" id="CAJPVJ010045703">
    <property type="protein sequence ID" value="CAG2182527.1"/>
    <property type="molecule type" value="Genomic_DNA"/>
</dbReference>
<protein>
    <recommendedName>
        <fullName evidence="2">Peptidase M13 N-terminal domain-containing protein</fullName>
    </recommendedName>
</protein>
<dbReference type="SUPFAM" id="SSF55486">
    <property type="entry name" value="Metalloproteases ('zincins'), catalytic domain"/>
    <property type="match status" value="1"/>
</dbReference>
<feature type="domain" description="Peptidase M13 N-terminal" evidence="2">
    <location>
        <begin position="48"/>
        <end position="117"/>
    </location>
</feature>
<dbReference type="EMBL" id="OC960528">
    <property type="protein sequence ID" value="CAD7665391.1"/>
    <property type="molecule type" value="Genomic_DNA"/>
</dbReference>